<evidence type="ECO:0000313" key="4">
    <source>
        <dbReference type="Proteomes" id="UP001374535"/>
    </source>
</evidence>
<dbReference type="InterPro" id="IPR002885">
    <property type="entry name" value="PPR_rpt"/>
</dbReference>
<protein>
    <recommendedName>
        <fullName evidence="5">Pentatricopeptide repeat-containing protein</fullName>
    </recommendedName>
</protein>
<dbReference type="Proteomes" id="UP001374535">
    <property type="component" value="Chromosome 7"/>
</dbReference>
<organism evidence="3 4">
    <name type="scientific">Vigna mungo</name>
    <name type="common">Black gram</name>
    <name type="synonym">Phaseolus mungo</name>
    <dbReference type="NCBI Taxonomy" id="3915"/>
    <lineage>
        <taxon>Eukaryota</taxon>
        <taxon>Viridiplantae</taxon>
        <taxon>Streptophyta</taxon>
        <taxon>Embryophyta</taxon>
        <taxon>Tracheophyta</taxon>
        <taxon>Spermatophyta</taxon>
        <taxon>Magnoliopsida</taxon>
        <taxon>eudicotyledons</taxon>
        <taxon>Gunneridae</taxon>
        <taxon>Pentapetalae</taxon>
        <taxon>rosids</taxon>
        <taxon>fabids</taxon>
        <taxon>Fabales</taxon>
        <taxon>Fabaceae</taxon>
        <taxon>Papilionoideae</taxon>
        <taxon>50 kb inversion clade</taxon>
        <taxon>NPAAA clade</taxon>
        <taxon>indigoferoid/millettioid clade</taxon>
        <taxon>Phaseoleae</taxon>
        <taxon>Vigna</taxon>
    </lineage>
</organism>
<dbReference type="InterPro" id="IPR011990">
    <property type="entry name" value="TPR-like_helical_dom_sf"/>
</dbReference>
<dbReference type="AlphaFoldDB" id="A0AAQ3RNU7"/>
<evidence type="ECO:0008006" key="5">
    <source>
        <dbReference type="Google" id="ProtNLM"/>
    </source>
</evidence>
<evidence type="ECO:0000313" key="3">
    <source>
        <dbReference type="EMBL" id="WVZ02289.1"/>
    </source>
</evidence>
<evidence type="ECO:0000256" key="2">
    <source>
        <dbReference type="ARBA" id="ARBA00022737"/>
    </source>
</evidence>
<dbReference type="PANTHER" id="PTHR45717:SF8">
    <property type="entry name" value="OS01G0301000 PROTEIN"/>
    <property type="match status" value="1"/>
</dbReference>
<keyword evidence="2" id="KW-0677">Repeat</keyword>
<dbReference type="Gene3D" id="1.25.40.10">
    <property type="entry name" value="Tetratricopeptide repeat domain"/>
    <property type="match status" value="1"/>
</dbReference>
<dbReference type="Pfam" id="PF01535">
    <property type="entry name" value="PPR"/>
    <property type="match status" value="1"/>
</dbReference>
<dbReference type="EMBL" id="CP144694">
    <property type="protein sequence ID" value="WVZ02289.1"/>
    <property type="molecule type" value="Genomic_DNA"/>
</dbReference>
<gene>
    <name evidence="3" type="ORF">V8G54_023095</name>
</gene>
<comment type="similarity">
    <text evidence="1">Belongs to the PPR family. P subfamily.</text>
</comment>
<proteinExistence type="inferred from homology"/>
<dbReference type="GO" id="GO:0005739">
    <property type="term" value="C:mitochondrion"/>
    <property type="evidence" value="ECO:0007669"/>
    <property type="project" value="TreeGrafter"/>
</dbReference>
<accession>A0AAQ3RNU7</accession>
<name>A0AAQ3RNU7_VIGMU</name>
<reference evidence="3 4" key="1">
    <citation type="journal article" date="2023" name="Life. Sci Alliance">
        <title>Evolutionary insights into 3D genome organization and epigenetic landscape of Vigna mungo.</title>
        <authorList>
            <person name="Junaid A."/>
            <person name="Singh B."/>
            <person name="Bhatia S."/>
        </authorList>
    </citation>
    <scope>NUCLEOTIDE SEQUENCE [LARGE SCALE GENOMIC DNA]</scope>
    <source>
        <strain evidence="3">Urdbean</strain>
    </source>
</reference>
<dbReference type="PANTHER" id="PTHR45717">
    <property type="entry name" value="OS12G0527900 PROTEIN"/>
    <property type="match status" value="1"/>
</dbReference>
<sequence length="156" mass="17543">MHLGRLISGGGWILRRLCTAVENLIKSPNIYQMLSALGKTGGIVFQHALEIIEQMETRKINPFRNNYAVQLDLVSKTKGVVAAEEFFSGLPPSAKNKNTYGALLNCYCKELMKDRALSYFDKMGYVTSLAFSNLMGLYMRSGEPQKPWMKLGLREV</sequence>
<evidence type="ECO:0000256" key="1">
    <source>
        <dbReference type="ARBA" id="ARBA00007626"/>
    </source>
</evidence>
<keyword evidence="4" id="KW-1185">Reference proteome</keyword>
<dbReference type="GO" id="GO:0003729">
    <property type="term" value="F:mRNA binding"/>
    <property type="evidence" value="ECO:0007669"/>
    <property type="project" value="UniProtKB-ARBA"/>
</dbReference>
<dbReference type="NCBIfam" id="TIGR00756">
    <property type="entry name" value="PPR"/>
    <property type="match status" value="1"/>
</dbReference>